<feature type="compositionally biased region" description="Basic and acidic residues" evidence="1">
    <location>
        <begin position="46"/>
        <end position="56"/>
    </location>
</feature>
<dbReference type="AlphaFoldDB" id="A0A8J5VUX4"/>
<accession>A0A8J5VUX4</accession>
<proteinExistence type="predicted"/>
<evidence type="ECO:0000313" key="3">
    <source>
        <dbReference type="Proteomes" id="UP000729402"/>
    </source>
</evidence>
<evidence type="ECO:0000313" key="2">
    <source>
        <dbReference type="EMBL" id="KAG8061083.1"/>
    </source>
</evidence>
<comment type="caution">
    <text evidence="2">The sequence shown here is derived from an EMBL/GenBank/DDBJ whole genome shotgun (WGS) entry which is preliminary data.</text>
</comment>
<dbReference type="OrthoDB" id="719147at2759"/>
<dbReference type="EMBL" id="JAAALK010000286">
    <property type="protein sequence ID" value="KAG8061083.1"/>
    <property type="molecule type" value="Genomic_DNA"/>
</dbReference>
<keyword evidence="3" id="KW-1185">Reference proteome</keyword>
<protein>
    <submittedName>
        <fullName evidence="2">Uncharacterized protein</fullName>
    </submittedName>
</protein>
<name>A0A8J5VUX4_ZIZPA</name>
<sequence length="210" mass="24344">MMIQQFKRPDGFGVGYTYTKADFESAISRAVEWSKMTPEQRYPKTHSTESFKDSQPKDGVIQEQPKAPPKKRIWVPKPKTLHTSLDSLPGPYHTKDATPNTTKPKNPMPQQYPKKPTYHCSEDELKRVLTMHSSRGRLRNHVEEYCFDIPDVMSDCQRKSMEGRDEDLPTLRRMLLRISSASHLSAIRAQLLWERLGLLLEDDVVIFLCR</sequence>
<reference evidence="2" key="1">
    <citation type="journal article" date="2021" name="bioRxiv">
        <title>Whole Genome Assembly and Annotation of Northern Wild Rice, Zizania palustris L., Supports a Whole Genome Duplication in the Zizania Genus.</title>
        <authorList>
            <person name="Haas M."/>
            <person name="Kono T."/>
            <person name="Macchietto M."/>
            <person name="Millas R."/>
            <person name="McGilp L."/>
            <person name="Shao M."/>
            <person name="Duquette J."/>
            <person name="Hirsch C.N."/>
            <person name="Kimball J."/>
        </authorList>
    </citation>
    <scope>NUCLEOTIDE SEQUENCE</scope>
    <source>
        <tissue evidence="2">Fresh leaf tissue</tissue>
    </source>
</reference>
<evidence type="ECO:0000256" key="1">
    <source>
        <dbReference type="SAM" id="MobiDB-lite"/>
    </source>
</evidence>
<reference evidence="2" key="2">
    <citation type="submission" date="2021-02" db="EMBL/GenBank/DDBJ databases">
        <authorList>
            <person name="Kimball J.A."/>
            <person name="Haas M.W."/>
            <person name="Macchietto M."/>
            <person name="Kono T."/>
            <person name="Duquette J."/>
            <person name="Shao M."/>
        </authorList>
    </citation>
    <scope>NUCLEOTIDE SEQUENCE</scope>
    <source>
        <tissue evidence="2">Fresh leaf tissue</tissue>
    </source>
</reference>
<organism evidence="2 3">
    <name type="scientific">Zizania palustris</name>
    <name type="common">Northern wild rice</name>
    <dbReference type="NCBI Taxonomy" id="103762"/>
    <lineage>
        <taxon>Eukaryota</taxon>
        <taxon>Viridiplantae</taxon>
        <taxon>Streptophyta</taxon>
        <taxon>Embryophyta</taxon>
        <taxon>Tracheophyta</taxon>
        <taxon>Spermatophyta</taxon>
        <taxon>Magnoliopsida</taxon>
        <taxon>Liliopsida</taxon>
        <taxon>Poales</taxon>
        <taxon>Poaceae</taxon>
        <taxon>BOP clade</taxon>
        <taxon>Oryzoideae</taxon>
        <taxon>Oryzeae</taxon>
        <taxon>Zizaniinae</taxon>
        <taxon>Zizania</taxon>
    </lineage>
</organism>
<feature type="region of interest" description="Disordered" evidence="1">
    <location>
        <begin position="34"/>
        <end position="117"/>
    </location>
</feature>
<dbReference type="Proteomes" id="UP000729402">
    <property type="component" value="Unassembled WGS sequence"/>
</dbReference>
<gene>
    <name evidence="2" type="ORF">GUJ93_ZPchr0003g16930</name>
</gene>